<protein>
    <recommendedName>
        <fullName evidence="5 6">Diaminopimelate decarboxylase</fullName>
        <shortName evidence="5">DAP decarboxylase</shortName>
        <shortName evidence="5">DAPDC</shortName>
        <ecNumber evidence="5 6">4.1.1.20</ecNumber>
    </recommendedName>
</protein>
<evidence type="ECO:0000259" key="10">
    <source>
        <dbReference type="Pfam" id="PF02784"/>
    </source>
</evidence>
<feature type="domain" description="Orn/DAP/Arg decarboxylase 2 C-terminal" evidence="9">
    <location>
        <begin position="30"/>
        <end position="385"/>
    </location>
</feature>
<dbReference type="FunFam" id="3.20.20.10:FF:000003">
    <property type="entry name" value="Diaminopimelate decarboxylase"/>
    <property type="match status" value="1"/>
</dbReference>
<organism evidence="11 12">
    <name type="scientific">Luteolibacter luteus</name>
    <dbReference type="NCBI Taxonomy" id="2728835"/>
    <lineage>
        <taxon>Bacteria</taxon>
        <taxon>Pseudomonadati</taxon>
        <taxon>Verrucomicrobiota</taxon>
        <taxon>Verrucomicrobiia</taxon>
        <taxon>Verrucomicrobiales</taxon>
        <taxon>Verrucomicrobiaceae</taxon>
        <taxon>Luteolibacter</taxon>
    </lineage>
</organism>
<name>A0A858RFA4_9BACT</name>
<dbReference type="EMBL" id="CP051774">
    <property type="protein sequence ID" value="QJE95527.1"/>
    <property type="molecule type" value="Genomic_DNA"/>
</dbReference>
<dbReference type="CDD" id="cd06828">
    <property type="entry name" value="PLPDE_III_DapDC"/>
    <property type="match status" value="1"/>
</dbReference>
<dbReference type="PRINTS" id="PR01181">
    <property type="entry name" value="DAPDCRBXLASE"/>
</dbReference>
<dbReference type="Gene3D" id="2.40.37.10">
    <property type="entry name" value="Lyase, Ornithine Decarboxylase, Chain A, domain 1"/>
    <property type="match status" value="1"/>
</dbReference>
<proteinExistence type="inferred from homology"/>
<evidence type="ECO:0000256" key="4">
    <source>
        <dbReference type="ARBA" id="ARBA00023239"/>
    </source>
</evidence>
<keyword evidence="3 5" id="KW-0663">Pyridoxal phosphate</keyword>
<dbReference type="Pfam" id="PF00278">
    <property type="entry name" value="Orn_DAP_Arg_deC"/>
    <property type="match status" value="1"/>
</dbReference>
<gene>
    <name evidence="5 11" type="primary">lysA</name>
    <name evidence="11" type="ORF">HHL09_06925</name>
</gene>
<accession>A0A858RFA4</accession>
<evidence type="ECO:0000256" key="3">
    <source>
        <dbReference type="ARBA" id="ARBA00022898"/>
    </source>
</evidence>
<feature type="binding site" evidence="5">
    <location>
        <position position="239"/>
    </location>
    <ligand>
        <name>pyridoxal 5'-phosphate</name>
        <dbReference type="ChEBI" id="CHEBI:597326"/>
    </ligand>
</feature>
<keyword evidence="2 5" id="KW-0210">Decarboxylase</keyword>
<feature type="binding site" evidence="5">
    <location>
        <position position="387"/>
    </location>
    <ligand>
        <name>pyridoxal 5'-phosphate</name>
        <dbReference type="ChEBI" id="CHEBI:597326"/>
    </ligand>
</feature>
<comment type="cofactor">
    <cofactor evidence="1 5 7 8">
        <name>pyridoxal 5'-phosphate</name>
        <dbReference type="ChEBI" id="CHEBI:597326"/>
    </cofactor>
</comment>
<dbReference type="NCBIfam" id="TIGR01048">
    <property type="entry name" value="lysA"/>
    <property type="match status" value="1"/>
</dbReference>
<dbReference type="InterPro" id="IPR029066">
    <property type="entry name" value="PLP-binding_barrel"/>
</dbReference>
<dbReference type="PANTHER" id="PTHR43727:SF2">
    <property type="entry name" value="GROUP IV DECARBOXYLASE"/>
    <property type="match status" value="1"/>
</dbReference>
<dbReference type="InterPro" id="IPR022644">
    <property type="entry name" value="De-COase2_N"/>
</dbReference>
<feature type="active site" description="Proton donor" evidence="7">
    <location>
        <position position="358"/>
    </location>
</feature>
<dbReference type="InterPro" id="IPR009006">
    <property type="entry name" value="Ala_racemase/Decarboxylase_C"/>
</dbReference>
<dbReference type="Gene3D" id="3.20.20.10">
    <property type="entry name" value="Alanine racemase"/>
    <property type="match status" value="1"/>
</dbReference>
<evidence type="ECO:0000259" key="9">
    <source>
        <dbReference type="Pfam" id="PF00278"/>
    </source>
</evidence>
<feature type="modified residue" description="N6-(pyridoxal phosphate)lysine" evidence="5 7">
    <location>
        <position position="60"/>
    </location>
</feature>
<feature type="binding site" evidence="5">
    <location>
        <position position="292"/>
    </location>
    <ligand>
        <name>substrate</name>
    </ligand>
</feature>
<dbReference type="PRINTS" id="PR01179">
    <property type="entry name" value="ODADCRBXLASE"/>
</dbReference>
<evidence type="ECO:0000256" key="6">
    <source>
        <dbReference type="NCBIfam" id="TIGR01048"/>
    </source>
</evidence>
<keyword evidence="5 8" id="KW-0457">Lysine biosynthesis</keyword>
<dbReference type="InterPro" id="IPR002986">
    <property type="entry name" value="DAP_deCOOHase_LysA"/>
</dbReference>
<comment type="pathway">
    <text evidence="5 8">Amino-acid biosynthesis; L-lysine biosynthesis via DAP pathway; L-lysine from DL-2,6-diaminopimelate: step 1/1.</text>
</comment>
<comment type="similarity">
    <text evidence="5">Belongs to the Orn/Lys/Arg decarboxylase class-II family. LysA subfamily.</text>
</comment>
<feature type="binding site" evidence="5">
    <location>
        <position position="332"/>
    </location>
    <ligand>
        <name>substrate</name>
    </ligand>
</feature>
<dbReference type="SUPFAM" id="SSF51419">
    <property type="entry name" value="PLP-binding barrel"/>
    <property type="match status" value="1"/>
</dbReference>
<dbReference type="SUPFAM" id="SSF50621">
    <property type="entry name" value="Alanine racemase C-terminal domain-like"/>
    <property type="match status" value="1"/>
</dbReference>
<dbReference type="InterPro" id="IPR000183">
    <property type="entry name" value="Orn/DAP/Arg_de-COase"/>
</dbReference>
<dbReference type="Pfam" id="PF02784">
    <property type="entry name" value="Orn_Arg_deC_N"/>
    <property type="match status" value="1"/>
</dbReference>
<feature type="domain" description="Orn/DAP/Arg decarboxylase 2 N-terminal" evidence="10">
    <location>
        <begin position="36"/>
        <end position="296"/>
    </location>
</feature>
<evidence type="ECO:0000313" key="11">
    <source>
        <dbReference type="EMBL" id="QJE95527.1"/>
    </source>
</evidence>
<feature type="binding site" evidence="5">
    <location>
        <begin position="289"/>
        <end position="292"/>
    </location>
    <ligand>
        <name>pyridoxal 5'-phosphate</name>
        <dbReference type="ChEBI" id="CHEBI:597326"/>
    </ligand>
</feature>
<comment type="subunit">
    <text evidence="5">Homodimer.</text>
</comment>
<sequence length="428" mass="46914">MHGFAYRHGSLHCEDVNLQTLAEEHGTPLYVYSANTIRDHYRRLDQALGSIDHEVAYAVKANSNLSVLRLLAEEDAGFDIVSGGELFRVIKAGGNPAKCTFAGVGKTRAEIEYALKQGIYSFNVESEEELRYLNEVAGDLGVIAPAAVRVNPNVDAKTHKYISTGKSENKFGVDFDLITDVYARAAKELANVKLRGLQMHIGSQLTSIKPFIEAVEKVAPLAIHLKNIHGIEFWSIGGGIGIVYHDSLKSGDPQWWASKSEDERPLTIAEYGEALVPRLQNLGLKILLEPGRYIVGNAGVLLTRCLYEKHGTAKTFKVVDAGMNDLIRPALYEGHHEIEPVKQPGEARRKVDVVGPICESGDFFCQDRELADFQPGEVVALMSAGAYGFVMASNYNSRPLPAEILVDGSAARVIRQRQTLDDIIAGEV</sequence>
<keyword evidence="12" id="KW-1185">Reference proteome</keyword>
<dbReference type="GO" id="GO:0008836">
    <property type="term" value="F:diaminopimelate decarboxylase activity"/>
    <property type="evidence" value="ECO:0007669"/>
    <property type="project" value="UniProtKB-UniRule"/>
</dbReference>
<evidence type="ECO:0000256" key="1">
    <source>
        <dbReference type="ARBA" id="ARBA00001933"/>
    </source>
</evidence>
<evidence type="ECO:0000313" key="12">
    <source>
        <dbReference type="Proteomes" id="UP000501812"/>
    </source>
</evidence>
<evidence type="ECO:0000256" key="7">
    <source>
        <dbReference type="PIRSR" id="PIRSR600183-50"/>
    </source>
</evidence>
<keyword evidence="4 5" id="KW-0456">Lyase</keyword>
<dbReference type="InterPro" id="IPR022643">
    <property type="entry name" value="De-COase2_C"/>
</dbReference>
<dbReference type="EC" id="4.1.1.20" evidence="5 6"/>
<comment type="function">
    <text evidence="5">Specifically catalyzes the decarboxylation of meso-diaminopimelate (meso-DAP) to L-lysine.</text>
</comment>
<feature type="binding site" evidence="5">
    <location>
        <position position="359"/>
    </location>
    <ligand>
        <name>substrate</name>
    </ligand>
</feature>
<dbReference type="AlphaFoldDB" id="A0A858RFA4"/>
<dbReference type="GO" id="GO:0030170">
    <property type="term" value="F:pyridoxal phosphate binding"/>
    <property type="evidence" value="ECO:0007669"/>
    <property type="project" value="UniProtKB-UniRule"/>
</dbReference>
<evidence type="ECO:0000256" key="5">
    <source>
        <dbReference type="HAMAP-Rule" id="MF_02120"/>
    </source>
</evidence>
<keyword evidence="5" id="KW-0028">Amino-acid biosynthesis</keyword>
<dbReference type="KEGG" id="luo:HHL09_06925"/>
<dbReference type="UniPathway" id="UPA00034">
    <property type="reaction ID" value="UER00027"/>
</dbReference>
<feature type="binding site" evidence="5">
    <location>
        <position position="387"/>
    </location>
    <ligand>
        <name>substrate</name>
    </ligand>
</feature>
<comment type="catalytic activity">
    <reaction evidence="5 8">
        <text>meso-2,6-diaminopimelate + H(+) = L-lysine + CO2</text>
        <dbReference type="Rhea" id="RHEA:15101"/>
        <dbReference type="ChEBI" id="CHEBI:15378"/>
        <dbReference type="ChEBI" id="CHEBI:16526"/>
        <dbReference type="ChEBI" id="CHEBI:32551"/>
        <dbReference type="ChEBI" id="CHEBI:57791"/>
        <dbReference type="EC" id="4.1.1.20"/>
    </reaction>
</comment>
<dbReference type="Proteomes" id="UP000501812">
    <property type="component" value="Chromosome"/>
</dbReference>
<evidence type="ECO:0000256" key="8">
    <source>
        <dbReference type="RuleBase" id="RU003738"/>
    </source>
</evidence>
<evidence type="ECO:0000256" key="2">
    <source>
        <dbReference type="ARBA" id="ARBA00022793"/>
    </source>
</evidence>
<feature type="binding site" evidence="5">
    <location>
        <position position="328"/>
    </location>
    <ligand>
        <name>substrate</name>
    </ligand>
</feature>
<dbReference type="RefSeq" id="WP_169453841.1">
    <property type="nucleotide sequence ID" value="NZ_CP051774.1"/>
</dbReference>
<dbReference type="GO" id="GO:0009089">
    <property type="term" value="P:lysine biosynthetic process via diaminopimelate"/>
    <property type="evidence" value="ECO:0007669"/>
    <property type="project" value="UniProtKB-UniRule"/>
</dbReference>
<dbReference type="HAMAP" id="MF_02120">
    <property type="entry name" value="LysA"/>
    <property type="match status" value="1"/>
</dbReference>
<reference evidence="11 12" key="1">
    <citation type="submission" date="2020-04" db="EMBL/GenBank/DDBJ databases">
        <title>Luteolibacter sp. G-1-1-1 isolated from soil.</title>
        <authorList>
            <person name="Dahal R.H."/>
        </authorList>
    </citation>
    <scope>NUCLEOTIDE SEQUENCE [LARGE SCALE GENOMIC DNA]</scope>
    <source>
        <strain evidence="11 12">G-1-1-1</strain>
    </source>
</reference>
<dbReference type="PANTHER" id="PTHR43727">
    <property type="entry name" value="DIAMINOPIMELATE DECARBOXYLASE"/>
    <property type="match status" value="1"/>
</dbReference>